<evidence type="ECO:0000256" key="6">
    <source>
        <dbReference type="SAM" id="MobiDB-lite"/>
    </source>
</evidence>
<dbReference type="InterPro" id="IPR000719">
    <property type="entry name" value="Prot_kinase_dom"/>
</dbReference>
<dbReference type="GO" id="GO:0004674">
    <property type="term" value="F:protein serine/threonine kinase activity"/>
    <property type="evidence" value="ECO:0007669"/>
    <property type="project" value="TreeGrafter"/>
</dbReference>
<dbReference type="GO" id="GO:0005576">
    <property type="term" value="C:extracellular region"/>
    <property type="evidence" value="ECO:0007669"/>
    <property type="project" value="UniProtKB-SubCell"/>
</dbReference>
<dbReference type="Gene3D" id="1.10.239.10">
    <property type="entry name" value="Elicitin domain"/>
    <property type="match status" value="1"/>
</dbReference>
<feature type="domain" description="Protein kinase" evidence="8">
    <location>
        <begin position="250"/>
        <end position="519"/>
    </location>
</feature>
<gene>
    <name evidence="9" type="ORF">P43SY_007321</name>
</gene>
<evidence type="ECO:0000256" key="5">
    <source>
        <dbReference type="ARBA" id="ARBA00023157"/>
    </source>
</evidence>
<dbReference type="SMART" id="SM01187">
    <property type="entry name" value="Elicitin"/>
    <property type="match status" value="1"/>
</dbReference>
<evidence type="ECO:0000256" key="4">
    <source>
        <dbReference type="ARBA" id="ARBA00022978"/>
    </source>
</evidence>
<evidence type="ECO:0000259" key="8">
    <source>
        <dbReference type="PROSITE" id="PS50011"/>
    </source>
</evidence>
<comment type="subcellular location">
    <subcellularLocation>
        <location evidence="1">Secreted</location>
    </subcellularLocation>
</comment>
<feature type="compositionally biased region" description="Low complexity" evidence="6">
    <location>
        <begin position="206"/>
        <end position="225"/>
    </location>
</feature>
<dbReference type="PROSITE" id="PS00108">
    <property type="entry name" value="PROTEIN_KINASE_ST"/>
    <property type="match status" value="1"/>
</dbReference>
<dbReference type="InterPro" id="IPR008271">
    <property type="entry name" value="Ser/Thr_kinase_AS"/>
</dbReference>
<dbReference type="InterPro" id="IPR002200">
    <property type="entry name" value="Elicitin"/>
</dbReference>
<dbReference type="Gene3D" id="3.30.200.20">
    <property type="entry name" value="Phosphorylase Kinase, domain 1"/>
    <property type="match status" value="1"/>
</dbReference>
<organism evidence="9 10">
    <name type="scientific">Pythium insidiosum</name>
    <name type="common">Pythiosis disease agent</name>
    <dbReference type="NCBI Taxonomy" id="114742"/>
    <lineage>
        <taxon>Eukaryota</taxon>
        <taxon>Sar</taxon>
        <taxon>Stramenopiles</taxon>
        <taxon>Oomycota</taxon>
        <taxon>Peronosporomycetes</taxon>
        <taxon>Pythiales</taxon>
        <taxon>Pythiaceae</taxon>
        <taxon>Pythium</taxon>
    </lineage>
</organism>
<comment type="caution">
    <text evidence="9">The sequence shown here is derived from an EMBL/GenBank/DDBJ whole genome shotgun (WGS) entry which is preliminary data.</text>
</comment>
<dbReference type="GO" id="GO:0052040">
    <property type="term" value="P:symbiont-mediated perturbation of host programmed cell death"/>
    <property type="evidence" value="ECO:0007669"/>
    <property type="project" value="UniProtKB-KW"/>
</dbReference>
<dbReference type="PROSITE" id="PS50011">
    <property type="entry name" value="PROTEIN_KINASE_DOM"/>
    <property type="match status" value="1"/>
</dbReference>
<evidence type="ECO:0000313" key="9">
    <source>
        <dbReference type="EMBL" id="KAJ0392139.1"/>
    </source>
</evidence>
<dbReference type="Gene3D" id="1.10.510.10">
    <property type="entry name" value="Transferase(Phosphotransferase) domain 1"/>
    <property type="match status" value="1"/>
</dbReference>
<keyword evidence="7" id="KW-0812">Transmembrane</keyword>
<dbReference type="InterPro" id="IPR011009">
    <property type="entry name" value="Kinase-like_dom_sf"/>
</dbReference>
<dbReference type="EMBL" id="JAKCXM010000708">
    <property type="protein sequence ID" value="KAJ0392139.1"/>
    <property type="molecule type" value="Genomic_DNA"/>
</dbReference>
<evidence type="ECO:0000256" key="7">
    <source>
        <dbReference type="SAM" id="Phobius"/>
    </source>
</evidence>
<dbReference type="Proteomes" id="UP001209570">
    <property type="component" value="Unassembled WGS sequence"/>
</dbReference>
<dbReference type="SMART" id="SM00220">
    <property type="entry name" value="S_TKc"/>
    <property type="match status" value="1"/>
</dbReference>
<keyword evidence="7" id="KW-0472">Membrane</keyword>
<comment type="similarity">
    <text evidence="2">Belongs to the elicitin family.</text>
</comment>
<dbReference type="PANTHER" id="PTHR44329:SF214">
    <property type="entry name" value="PROTEIN KINASE DOMAIN-CONTAINING PROTEIN"/>
    <property type="match status" value="1"/>
</dbReference>
<dbReference type="SUPFAM" id="SSF56112">
    <property type="entry name" value="Protein kinase-like (PK-like)"/>
    <property type="match status" value="1"/>
</dbReference>
<keyword evidence="7" id="KW-1133">Transmembrane helix</keyword>
<evidence type="ECO:0000313" key="10">
    <source>
        <dbReference type="Proteomes" id="UP001209570"/>
    </source>
</evidence>
<protein>
    <recommendedName>
        <fullName evidence="8">Protein kinase domain-containing protein</fullName>
    </recommendedName>
</protein>
<keyword evidence="4" id="KW-0928">Hypersensitive response elicitation</keyword>
<keyword evidence="3" id="KW-0964">Secreted</keyword>
<keyword evidence="5" id="KW-1015">Disulfide bond</keyword>
<dbReference type="SUPFAM" id="SSF48647">
    <property type="entry name" value="Fungal elicitin"/>
    <property type="match status" value="1"/>
</dbReference>
<dbReference type="Pfam" id="PF00964">
    <property type="entry name" value="Elicitin"/>
    <property type="match status" value="1"/>
</dbReference>
<dbReference type="Pfam" id="PF00069">
    <property type="entry name" value="Pkinase"/>
    <property type="match status" value="1"/>
</dbReference>
<feature type="transmembrane region" description="Helical" evidence="7">
    <location>
        <begin position="155"/>
        <end position="174"/>
    </location>
</feature>
<accession>A0AAD5Q244</accession>
<evidence type="ECO:0000256" key="1">
    <source>
        <dbReference type="ARBA" id="ARBA00004613"/>
    </source>
</evidence>
<evidence type="ECO:0000256" key="2">
    <source>
        <dbReference type="ARBA" id="ARBA00009544"/>
    </source>
</evidence>
<dbReference type="CDD" id="cd13999">
    <property type="entry name" value="STKc_MAP3K-like"/>
    <property type="match status" value="1"/>
</dbReference>
<feature type="region of interest" description="Disordered" evidence="6">
    <location>
        <begin position="182"/>
        <end position="225"/>
    </location>
</feature>
<reference evidence="9" key="1">
    <citation type="submission" date="2021-12" db="EMBL/GenBank/DDBJ databases">
        <title>Prjna785345.</title>
        <authorList>
            <person name="Rujirawat T."/>
            <person name="Krajaejun T."/>
        </authorList>
    </citation>
    <scope>NUCLEOTIDE SEQUENCE</scope>
    <source>
        <strain evidence="9">Pi057C3</strain>
    </source>
</reference>
<sequence length="526" mass="57514">MTTTRRRRLEEAKCPDKLSNVSVFSASQAPQCRSDSTYSFFVIAGPPTHEQIEKICDSKACATTIAAIKKAVQSDCTVAPSVRLYRDILDPIDSKCSWASSAGDRDVDETINSSPTDEFLGNVTKQANDLLDKVKSVRLEDPVVYTKEKSSSSGIIIGALLGAALTAAVMFFVLRRRRSSNPEAANDTCTPCGAQANYSAPRETKTTSSQSGTATSTAVSSSQDSLMRDGASGLWDDEAITAARIPLEKVCMGTLVNRGAFGEVYRGSYKGQTVAIKRLVPERRKNLKQIDSFLAEVKLMASMEHERIVRFIGVAWDSLTDLCVVTEYMSGGDLRALLAGFDEEARAHGFDTMKVKIALHVAHALTYMHSLSPVVLHRDLKSKNILLDCSLNAKLTDFGVSRERADSTMTAGVGSSLWMAPEVMIGERYDEKADVFSFGVVLSELDTHKLPYSHAKEPGTGRKIPDTAVLQMVSLGRLTVQFTDQADPEMVQLGRDCVELDPMKRPTAPEVLHRVHQLWRGYGTVV</sequence>
<keyword evidence="10" id="KW-1185">Reference proteome</keyword>
<evidence type="ECO:0000256" key="3">
    <source>
        <dbReference type="ARBA" id="ARBA00022525"/>
    </source>
</evidence>
<proteinExistence type="inferred from homology"/>
<dbReference type="GO" id="GO:0005524">
    <property type="term" value="F:ATP binding"/>
    <property type="evidence" value="ECO:0007669"/>
    <property type="project" value="InterPro"/>
</dbReference>
<name>A0AAD5Q244_PYTIN</name>
<dbReference type="InterPro" id="IPR051681">
    <property type="entry name" value="Ser/Thr_Kinases-Pseudokinases"/>
</dbReference>
<dbReference type="InterPro" id="IPR036470">
    <property type="entry name" value="Elicitin_sf"/>
</dbReference>
<dbReference type="AlphaFoldDB" id="A0AAD5Q244"/>
<dbReference type="PANTHER" id="PTHR44329">
    <property type="entry name" value="SERINE/THREONINE-PROTEIN KINASE TNNI3K-RELATED"/>
    <property type="match status" value="1"/>
</dbReference>